<feature type="transmembrane region" description="Helical" evidence="8">
    <location>
        <begin position="16"/>
        <end position="36"/>
    </location>
</feature>
<feature type="transmembrane region" description="Helical" evidence="8">
    <location>
        <begin position="953"/>
        <end position="972"/>
    </location>
</feature>
<evidence type="ECO:0000313" key="12">
    <source>
        <dbReference type="Proteomes" id="UP000004946"/>
    </source>
</evidence>
<evidence type="ECO:0000256" key="1">
    <source>
        <dbReference type="ARBA" id="ARBA00004651"/>
    </source>
</evidence>
<evidence type="ECO:0000256" key="3">
    <source>
        <dbReference type="ARBA" id="ARBA00022692"/>
    </source>
</evidence>
<feature type="transmembrane region" description="Helical" evidence="8">
    <location>
        <begin position="909"/>
        <end position="933"/>
    </location>
</feature>
<feature type="transmembrane region" description="Helical" evidence="8">
    <location>
        <begin position="578"/>
        <end position="598"/>
    </location>
</feature>
<feature type="compositionally biased region" description="Low complexity" evidence="7">
    <location>
        <begin position="216"/>
        <end position="247"/>
    </location>
</feature>
<feature type="region of interest" description="Disordered" evidence="7">
    <location>
        <begin position="216"/>
        <end position="292"/>
    </location>
</feature>
<feature type="domain" description="MacB-like periplasmic core" evidence="10">
    <location>
        <begin position="631"/>
        <end position="823"/>
    </location>
</feature>
<gene>
    <name evidence="11" type="ORF">HMPREF0620_1225</name>
</gene>
<dbReference type="AlphaFoldDB" id="E6K0E7"/>
<dbReference type="InterPro" id="IPR050250">
    <property type="entry name" value="Macrolide_Exporter_MacB"/>
</dbReference>
<name>E6K0E7_PARDN</name>
<organism evidence="11 12">
    <name type="scientific">Parascardovia denticolens DSM 10105 = JCM 12538</name>
    <dbReference type="NCBI Taxonomy" id="864564"/>
    <lineage>
        <taxon>Bacteria</taxon>
        <taxon>Bacillati</taxon>
        <taxon>Actinomycetota</taxon>
        <taxon>Actinomycetes</taxon>
        <taxon>Bifidobacteriales</taxon>
        <taxon>Bifidobacteriaceae</taxon>
        <taxon>Parascardovia</taxon>
    </lineage>
</organism>
<dbReference type="Proteomes" id="UP000004946">
    <property type="component" value="Chromosome"/>
</dbReference>
<feature type="transmembrane region" description="Helical" evidence="8">
    <location>
        <begin position="435"/>
        <end position="467"/>
    </location>
</feature>
<feature type="transmembrane region" description="Helical" evidence="8">
    <location>
        <begin position="634"/>
        <end position="654"/>
    </location>
</feature>
<feature type="transmembrane region" description="Helical" evidence="8">
    <location>
        <begin position="860"/>
        <end position="888"/>
    </location>
</feature>
<feature type="transmembrane region" description="Helical" evidence="8">
    <location>
        <begin position="533"/>
        <end position="553"/>
    </location>
</feature>
<dbReference type="eggNOG" id="COG4591">
    <property type="taxonomic scope" value="Bacteria"/>
</dbReference>
<protein>
    <submittedName>
        <fullName evidence="11">Efflux ABC transporter, permease protein</fullName>
    </submittedName>
</protein>
<evidence type="ECO:0000256" key="6">
    <source>
        <dbReference type="ARBA" id="ARBA00038076"/>
    </source>
</evidence>
<sequence length="990" mass="103928">MFTIGLRDARSHFSRFLMSIIAIALGVAFVVGSFSFRNMLEDQMNAAFAASSEGDVYIRGARKQSGVSASPLLDHNSIKTGLIKDVAKVSGVKSAVRMITLNNSALVDKSGNAVSLGGTGTVTTVSMAENASWRSTIFLKGTYPRGYGEIALLDETAKTARLSVGDKTTFVYPSGPRKVKISGVFSLKQVAQGTYYVGIDPAVAERENAYMTMGTAKTAGTKPSSASASASSGSASIPSRSTPSSPANQSASGNGSPSGQAGGQTSGQGMAASRLPATAMSPQAAQALKARQEAELKARQEAIRKAQKAAEEKMIAQANEVTTSITVYGKANHGRPLTHDQQVALAKRINKVLEANPLSRGKCEARAITGDTLRQEQKDNTNTTMGFLQPMILIFAFIALFVGAFIIANTFSMIVRESMRGYALLRSVGASPSQVFMTVIVQALLMGLIGSVIGVFLGWGFMALIAWGLSKTGSAMGGFTMPGLNAVILGIVVGILVSLIGAALPARRAAYAPPIQAMNETVNPQKPTRLRGWIGLAMLAVGLFFWWLTVALADHKGTSGAGPTVIPALNTMSSNTTLAVGSVLVIIAVIVITPSLVIPAQRVLGFLPALPFPVSGKLAARNLDRSKRRTANTAAALFVSLAIVAAIGTLTASLTASTAGLVDNGLKATFLIRSQTTGLPNGVEKDVESVTGVKSVLPLEMIPRLKYNGKQLTAVTVAVKPNFFTDVFESHMTSGVSVPAARKGEIIVGKTIADDNKWKVGQTVTISSPDASLKAKIGGITDSAMQSQVVFLPQSLKGKLLKSYSGYTYILYATIKAGASPEERKAVQNRLRKAVKKYYVVSVLDKDGIKSTAALMINSIMIIVDALLALSIIIAIFGVVNTMALSILERTREIGLLRAIGTSRGQVRGMIAIEAIMISILGTVLGLAVGVAAGCVIQKTYSSSGLATLSIPWWQIGFFLVLSIFVGLIASLSPARKALQVPVLDAVSDE</sequence>
<comment type="caution">
    <text evidence="11">The sequence shown here is derived from an EMBL/GenBank/DDBJ whole genome shotgun (WGS) entry which is preliminary data.</text>
</comment>
<feature type="domain" description="MacB-like periplasmic core" evidence="10">
    <location>
        <begin position="17"/>
        <end position="199"/>
    </location>
</feature>
<evidence type="ECO:0000259" key="9">
    <source>
        <dbReference type="Pfam" id="PF02687"/>
    </source>
</evidence>
<dbReference type="InterPro" id="IPR025857">
    <property type="entry name" value="MacB_PCD"/>
</dbReference>
<reference evidence="11 12" key="1">
    <citation type="submission" date="2010-12" db="EMBL/GenBank/DDBJ databases">
        <authorList>
            <person name="Muzny D."/>
            <person name="Qin X."/>
            <person name="Buhay C."/>
            <person name="Dugan-Rocha S."/>
            <person name="Ding Y."/>
            <person name="Chen G."/>
            <person name="Hawes A."/>
            <person name="Holder M."/>
            <person name="Jhangiani S."/>
            <person name="Johnson A."/>
            <person name="Khan Z."/>
            <person name="Li Z."/>
            <person name="Liu W."/>
            <person name="Liu X."/>
            <person name="Perez L."/>
            <person name="Shen H."/>
            <person name="Wang Q."/>
            <person name="Watt J."/>
            <person name="Xi L."/>
            <person name="Xin Y."/>
            <person name="Zhou J."/>
            <person name="Deng J."/>
            <person name="Jiang H."/>
            <person name="Liu Y."/>
            <person name="Qu J."/>
            <person name="Song X.-Z."/>
            <person name="Zhang L."/>
            <person name="Villasana D."/>
            <person name="Johnson A."/>
            <person name="Liu J."/>
            <person name="Liyanage D."/>
            <person name="Lorensuhewa L."/>
            <person name="Robinson T."/>
            <person name="Song A."/>
            <person name="Song B.-B."/>
            <person name="Dinh H."/>
            <person name="Thornton R."/>
            <person name="Coyle M."/>
            <person name="Francisco L."/>
            <person name="Jackson L."/>
            <person name="Javaid M."/>
            <person name="Korchina V."/>
            <person name="Kovar C."/>
            <person name="Mata R."/>
            <person name="Mathew T."/>
            <person name="Ngo R."/>
            <person name="Nguyen L."/>
            <person name="Nguyen N."/>
            <person name="Okwuonu G."/>
            <person name="Ongeri F."/>
            <person name="Pham C."/>
            <person name="Simmons D."/>
            <person name="Wilczek-Boney K."/>
            <person name="Hale W."/>
            <person name="Jakkamsetti A."/>
            <person name="Pham P."/>
            <person name="Ruth R."/>
            <person name="San Lucas F."/>
            <person name="Warren J."/>
            <person name="Zhang J."/>
            <person name="Zhao Z."/>
            <person name="Zhou C."/>
            <person name="Zhu D."/>
            <person name="Lee S."/>
            <person name="Bess C."/>
            <person name="Blankenburg K."/>
            <person name="Forbes L."/>
            <person name="Fu Q."/>
            <person name="Gubbala S."/>
            <person name="Hirani K."/>
            <person name="Jayaseelan J.C."/>
            <person name="Lara F."/>
            <person name="Munidasa M."/>
            <person name="Palculict T."/>
            <person name="Patil S."/>
            <person name="Pu L.-L."/>
            <person name="Saada N."/>
            <person name="Tang L."/>
            <person name="Weissenberger G."/>
            <person name="Zhu Y."/>
            <person name="Hemphill L."/>
            <person name="Shang Y."/>
            <person name="Youmans B."/>
            <person name="Ayvaz T."/>
            <person name="Ross M."/>
            <person name="Santibanez J."/>
            <person name="Aqrawi P."/>
            <person name="Gross S."/>
            <person name="Joshi V."/>
            <person name="Fowler G."/>
            <person name="Nazareth L."/>
            <person name="Reid J."/>
            <person name="Worley K."/>
            <person name="Petrosino J."/>
            <person name="Highlander S."/>
            <person name="Gibbs R."/>
        </authorList>
    </citation>
    <scope>NUCLEOTIDE SEQUENCE [LARGE SCALE GENOMIC DNA]</scope>
    <source>
        <strain evidence="11 12">DSM 10105</strain>
    </source>
</reference>
<dbReference type="Pfam" id="PF02687">
    <property type="entry name" value="FtsX"/>
    <property type="match status" value="2"/>
</dbReference>
<proteinExistence type="inferred from homology"/>
<dbReference type="GO" id="GO:0005886">
    <property type="term" value="C:plasma membrane"/>
    <property type="evidence" value="ECO:0007669"/>
    <property type="project" value="UniProtKB-SubCell"/>
</dbReference>
<evidence type="ECO:0000256" key="7">
    <source>
        <dbReference type="SAM" id="MobiDB-lite"/>
    </source>
</evidence>
<dbReference type="PANTHER" id="PTHR30572:SF4">
    <property type="entry name" value="ABC TRANSPORTER PERMEASE YTRF"/>
    <property type="match status" value="1"/>
</dbReference>
<accession>E6K0E7</accession>
<evidence type="ECO:0000256" key="4">
    <source>
        <dbReference type="ARBA" id="ARBA00022989"/>
    </source>
</evidence>
<evidence type="ECO:0000256" key="8">
    <source>
        <dbReference type="SAM" id="Phobius"/>
    </source>
</evidence>
<dbReference type="InterPro" id="IPR003838">
    <property type="entry name" value="ABC3_permease_C"/>
</dbReference>
<dbReference type="EMBL" id="AEON01000001">
    <property type="protein sequence ID" value="EFT84220.1"/>
    <property type="molecule type" value="Genomic_DNA"/>
</dbReference>
<dbReference type="KEGG" id="pdo:PSDT_0444"/>
<dbReference type="GO" id="GO:0022857">
    <property type="term" value="F:transmembrane transporter activity"/>
    <property type="evidence" value="ECO:0007669"/>
    <property type="project" value="TreeGrafter"/>
</dbReference>
<evidence type="ECO:0000259" key="10">
    <source>
        <dbReference type="Pfam" id="PF12704"/>
    </source>
</evidence>
<evidence type="ECO:0000256" key="2">
    <source>
        <dbReference type="ARBA" id="ARBA00022475"/>
    </source>
</evidence>
<comment type="subcellular location">
    <subcellularLocation>
        <location evidence="1">Cell membrane</location>
        <topology evidence="1">Multi-pass membrane protein</topology>
    </subcellularLocation>
</comment>
<feature type="transmembrane region" description="Helical" evidence="8">
    <location>
        <begin position="391"/>
        <end position="415"/>
    </location>
</feature>
<dbReference type="eggNOG" id="COG3127">
    <property type="taxonomic scope" value="Bacteria"/>
</dbReference>
<feature type="transmembrane region" description="Helical" evidence="8">
    <location>
        <begin position="487"/>
        <end position="506"/>
    </location>
</feature>
<keyword evidence="5 8" id="KW-0472">Membrane</keyword>
<dbReference type="PATRIC" id="fig|864564.6.peg.487"/>
<feature type="domain" description="ABC3 transporter permease C-terminal" evidence="9">
    <location>
        <begin position="867"/>
        <end position="981"/>
    </location>
</feature>
<feature type="domain" description="ABC3 transporter permease C-terminal" evidence="9">
    <location>
        <begin position="394"/>
        <end position="514"/>
    </location>
</feature>
<keyword evidence="2" id="KW-1003">Cell membrane</keyword>
<dbReference type="RefSeq" id="WP_006289813.1">
    <property type="nucleotide sequence ID" value="NZ_AP012333.1"/>
</dbReference>
<dbReference type="PANTHER" id="PTHR30572">
    <property type="entry name" value="MEMBRANE COMPONENT OF TRANSPORTER-RELATED"/>
    <property type="match status" value="1"/>
</dbReference>
<dbReference type="Pfam" id="PF12704">
    <property type="entry name" value="MacB_PCD"/>
    <property type="match status" value="2"/>
</dbReference>
<keyword evidence="12" id="KW-1185">Reference proteome</keyword>
<evidence type="ECO:0000313" key="11">
    <source>
        <dbReference type="EMBL" id="EFT84220.1"/>
    </source>
</evidence>
<dbReference type="HOGENOM" id="CLU_012341_1_0_11"/>
<keyword evidence="3 8" id="KW-0812">Transmembrane</keyword>
<comment type="similarity">
    <text evidence="6">Belongs to the ABC-4 integral membrane protein family.</text>
</comment>
<keyword evidence="4 8" id="KW-1133">Transmembrane helix</keyword>
<evidence type="ECO:0000256" key="5">
    <source>
        <dbReference type="ARBA" id="ARBA00023136"/>
    </source>
</evidence>